<dbReference type="InterPro" id="IPR025586">
    <property type="entry name" value="PcfJ"/>
</dbReference>
<reference evidence="1" key="1">
    <citation type="journal article" date="2021" name="PeerJ">
        <title>Extensive microbial diversity within the chicken gut microbiome revealed by metagenomics and culture.</title>
        <authorList>
            <person name="Gilroy R."/>
            <person name="Ravi A."/>
            <person name="Getino M."/>
            <person name="Pursley I."/>
            <person name="Horton D.L."/>
            <person name="Alikhan N.F."/>
            <person name="Baker D."/>
            <person name="Gharbi K."/>
            <person name="Hall N."/>
            <person name="Watson M."/>
            <person name="Adriaenssens E.M."/>
            <person name="Foster-Nyarko E."/>
            <person name="Jarju S."/>
            <person name="Secka A."/>
            <person name="Antonio M."/>
            <person name="Oren A."/>
            <person name="Chaudhuri R.R."/>
            <person name="La Ragione R."/>
            <person name="Hildebrand F."/>
            <person name="Pallen M.J."/>
        </authorList>
    </citation>
    <scope>NUCLEOTIDE SEQUENCE</scope>
    <source>
        <strain evidence="1">ChiSxjej1B13-11774</strain>
    </source>
</reference>
<accession>A0A9D2EP29</accession>
<organism evidence="1 2">
    <name type="scientific">Candidatus Gemmiger excrementigallinarum</name>
    <dbReference type="NCBI Taxonomy" id="2838609"/>
    <lineage>
        <taxon>Bacteria</taxon>
        <taxon>Bacillati</taxon>
        <taxon>Bacillota</taxon>
        <taxon>Clostridia</taxon>
        <taxon>Eubacteriales</taxon>
        <taxon>Gemmiger</taxon>
    </lineage>
</organism>
<gene>
    <name evidence="1" type="ORF">H9811_00530</name>
</gene>
<comment type="caution">
    <text evidence="1">The sequence shown here is derived from an EMBL/GenBank/DDBJ whole genome shotgun (WGS) entry which is preliminary data.</text>
</comment>
<dbReference type="Proteomes" id="UP000824048">
    <property type="component" value="Unassembled WGS sequence"/>
</dbReference>
<dbReference type="EMBL" id="DXBP01000002">
    <property type="protein sequence ID" value="HIZ41028.1"/>
    <property type="molecule type" value="Genomic_DNA"/>
</dbReference>
<proteinExistence type="predicted"/>
<protein>
    <submittedName>
        <fullName evidence="1">PcfJ domain-containing protein</fullName>
    </submittedName>
</protein>
<sequence>MENDEIKAVLEGLKPPEDLFAQMARQKDGFTEVWLGVRKVYGADLDCEGWYKDMRPTGEEAPAMLWCSGCEQRVVVAWMSKTEEDCRGHSHTKRGIRLYDYDSASVAEKWEYDKLRCPCCGKAGRLYNTDQMRGRTEQMIITVPYVRQGVLLLVKWAADRWVEPHSTEGWSMRCRTLPLRAYAIDGKKITAWRKAVKGPYGSVLEDLENWEKLERFTDRLGIPYFYCKKPPDLRGTALENAKLWEWMKEVYTKNLFAPLAYIRLYLRHPNTEVLVTAGLGEMLAKWIKDECQAYYGYSGSRTWTSPQLHWVHWKERRPSAMLGLTRSELRKFLTWKKDHSVKKMWITTGHPAGLTMEEADQVEARFSMHQAMDMLSKGNMGCEELRKTIRYLNKQSCDWYILRDYRDMQQKLGIDWTADPLLAWPPHLRQAHDRAASAVRYEQNKGLEQKFAAMTERCRGLAWEHDGICIRPAESVEELVQEGKTLHHCVGGYGKAHADGRIILFIRHTRRPERSWFTLNVDVKEKKIIQNHGYCNEYAHGQTLHIPKAVQDFVAMWKREVLEKWTLPKPKKAQETNAGTSAA</sequence>
<evidence type="ECO:0000313" key="2">
    <source>
        <dbReference type="Proteomes" id="UP000824048"/>
    </source>
</evidence>
<evidence type="ECO:0000313" key="1">
    <source>
        <dbReference type="EMBL" id="HIZ41028.1"/>
    </source>
</evidence>
<dbReference type="AlphaFoldDB" id="A0A9D2EP29"/>
<dbReference type="Pfam" id="PF14284">
    <property type="entry name" value="PcfJ"/>
    <property type="match status" value="1"/>
</dbReference>
<name>A0A9D2EP29_9FIRM</name>
<reference evidence="1" key="2">
    <citation type="submission" date="2021-04" db="EMBL/GenBank/DDBJ databases">
        <authorList>
            <person name="Gilroy R."/>
        </authorList>
    </citation>
    <scope>NUCLEOTIDE SEQUENCE</scope>
    <source>
        <strain evidence="1">ChiSxjej1B13-11774</strain>
    </source>
</reference>